<reference evidence="2 5" key="2">
    <citation type="submission" date="2020-04" db="EMBL/GenBank/DDBJ databases">
        <authorList>
            <person name="De Canck E."/>
        </authorList>
    </citation>
    <scope>NUCLEOTIDE SEQUENCE [LARGE SCALE GENOMIC DNA]</scope>
    <source>
        <strain evidence="2 5">LMG 27174</strain>
    </source>
</reference>
<dbReference type="AlphaFoldDB" id="A0A2N7W9D1"/>
<keyword evidence="4" id="KW-1185">Reference proteome</keyword>
<sequence length="537" mass="57592">MPIDASIPLMAQAPKIDPTQSIAQAYTLADLINKHKADQDLRQALADPNAIDPTTGQISQNTLANITRQNPSAGMALQKSAADLAVKQSSVDKNKAQTKKYDFENGIKQMDLIAQTGGGLMTQYSNLLKQGLPPDQAKAQMQPLYQEAMQRVAESGQIDKEHLAQIPPEFDPDKVANGVFTALTAKDQFSVMHQQHQEELDKSKATETARHNRADEGLSGQRVGLESNRVGLEGQRLGMERERLGMEGAKSGLMPDPQNPGKFVKDPSAGLSDDDRKFMARQYLAGDKSVLQNLGRGAQGARDIVAVRRAIREEAEARGMKPDEVASTIAEFEGLKAGERSLGTRTAQAGMAVNEASQFADLALQSSQKVDRSKYPSLNKVLQAAEKGTGDPAIVQFGAYNNSLINAYARAISPSGTPTVSDKDHAREMLSTAYSKGQYAAVVAAMKQEMSAAMKSPGMVREEFRGYGKRQIGPDPAAGVPLPGQGPAPAGAARPPLPAAAANLPPAQNAQGWTLHKDRNGNMAYVSPDGKQFQQVQ</sequence>
<dbReference type="EMBL" id="CADIJZ010000027">
    <property type="protein sequence ID" value="CAB3731191.1"/>
    <property type="molecule type" value="Genomic_DNA"/>
</dbReference>
<feature type="region of interest" description="Disordered" evidence="1">
    <location>
        <begin position="192"/>
        <end position="225"/>
    </location>
</feature>
<accession>A0A2N7W9D1</accession>
<organism evidence="2 5">
    <name type="scientific">Paraburkholderia rhynchosiae</name>
    <dbReference type="NCBI Taxonomy" id="487049"/>
    <lineage>
        <taxon>Bacteria</taxon>
        <taxon>Pseudomonadati</taxon>
        <taxon>Pseudomonadota</taxon>
        <taxon>Betaproteobacteria</taxon>
        <taxon>Burkholderiales</taxon>
        <taxon>Burkholderiaceae</taxon>
        <taxon>Paraburkholderia</taxon>
    </lineage>
</organism>
<dbReference type="Proteomes" id="UP000494205">
    <property type="component" value="Unassembled WGS sequence"/>
</dbReference>
<gene>
    <name evidence="3" type="ORF">C0Z16_28170</name>
    <name evidence="2" type="ORF">LMG27174_05813</name>
</gene>
<evidence type="ECO:0000313" key="4">
    <source>
        <dbReference type="Proteomes" id="UP000235659"/>
    </source>
</evidence>
<proteinExistence type="predicted"/>
<feature type="compositionally biased region" description="Basic and acidic residues" evidence="1">
    <location>
        <begin position="195"/>
        <end position="216"/>
    </location>
</feature>
<dbReference type="Proteomes" id="UP000235659">
    <property type="component" value="Unassembled WGS sequence"/>
</dbReference>
<feature type="compositionally biased region" description="Low complexity" evidence="1">
    <location>
        <begin position="476"/>
        <end position="512"/>
    </location>
</feature>
<evidence type="ECO:0000313" key="3">
    <source>
        <dbReference type="EMBL" id="PMS26013.1"/>
    </source>
</evidence>
<evidence type="ECO:0000256" key="1">
    <source>
        <dbReference type="SAM" id="MobiDB-lite"/>
    </source>
</evidence>
<dbReference type="EMBL" id="PNXY01000026">
    <property type="protein sequence ID" value="PMS26013.1"/>
    <property type="molecule type" value="Genomic_DNA"/>
</dbReference>
<reference evidence="3 4" key="1">
    <citation type="submission" date="2018-01" db="EMBL/GenBank/DDBJ databases">
        <title>Whole genome analyses suggest that Burkholderia sensu lato contains two further novel genera in the rhizoxinica-symbiotica group Mycetohabitans gen. nov., and Trinickia gen. nov.: implications for the evolution of diazotrophy and nodulation in the Burkholderiaceae.</title>
        <authorList>
            <person name="Estrada-de los Santos P."/>
            <person name="Palmer M."/>
            <person name="Chavez-Ramirez B."/>
            <person name="Beukes C."/>
            <person name="Steenkamp E.T."/>
            <person name="Hirsch A.M."/>
            <person name="Manyaka P."/>
            <person name="Maluk M."/>
            <person name="Lafos M."/>
            <person name="Crook M."/>
            <person name="Gross E."/>
            <person name="Simon M.F."/>
            <person name="Bueno dos Reis Junior F."/>
            <person name="Poole P.S."/>
            <person name="Venter S.N."/>
            <person name="James E.K."/>
        </authorList>
    </citation>
    <scope>NUCLEOTIDE SEQUENCE [LARGE SCALE GENOMIC DNA]</scope>
    <source>
        <strain evidence="3 4">WSM 3937</strain>
    </source>
</reference>
<feature type="region of interest" description="Disordered" evidence="1">
    <location>
        <begin position="469"/>
        <end position="537"/>
    </location>
</feature>
<name>A0A2N7W9D1_9BURK</name>
<evidence type="ECO:0000313" key="5">
    <source>
        <dbReference type="Proteomes" id="UP000494205"/>
    </source>
</evidence>
<evidence type="ECO:0000313" key="2">
    <source>
        <dbReference type="EMBL" id="CAB3731191.1"/>
    </source>
</evidence>
<protein>
    <submittedName>
        <fullName evidence="2">Uncharacterized protein</fullName>
    </submittedName>
</protein>